<keyword evidence="4 8" id="KW-0611">Plant defense</keyword>
<reference evidence="11 12" key="1">
    <citation type="submission" date="2021-02" db="EMBL/GenBank/DDBJ databases">
        <title>Plant Genome Project.</title>
        <authorList>
            <person name="Zhang R.-G."/>
        </authorList>
    </citation>
    <scope>NUCLEOTIDE SEQUENCE [LARGE SCALE GENOMIC DNA]</scope>
    <source>
        <tissue evidence="11">Leaves</tissue>
    </source>
</reference>
<evidence type="ECO:0000256" key="8">
    <source>
        <dbReference type="RuleBase" id="RU280816"/>
    </source>
</evidence>
<feature type="transmembrane region" description="Helical" evidence="10">
    <location>
        <begin position="144"/>
        <end position="165"/>
    </location>
</feature>
<accession>A0ABQ8I9U5</accession>
<keyword evidence="5 8" id="KW-1133">Transmembrane helix</keyword>
<evidence type="ECO:0000256" key="1">
    <source>
        <dbReference type="ARBA" id="ARBA00004141"/>
    </source>
</evidence>
<evidence type="ECO:0000256" key="6">
    <source>
        <dbReference type="ARBA" id="ARBA00023136"/>
    </source>
</evidence>
<feature type="transmembrane region" description="Helical" evidence="10">
    <location>
        <begin position="12"/>
        <end position="30"/>
    </location>
</feature>
<comment type="caution">
    <text evidence="11">The sequence shown here is derived from an EMBL/GenBank/DDBJ whole genome shotgun (WGS) entry which is preliminary data.</text>
</comment>
<evidence type="ECO:0000256" key="9">
    <source>
        <dbReference type="SAM" id="MobiDB-lite"/>
    </source>
</evidence>
<evidence type="ECO:0000256" key="4">
    <source>
        <dbReference type="ARBA" id="ARBA00022821"/>
    </source>
</evidence>
<keyword evidence="12" id="KW-1185">Reference proteome</keyword>
<evidence type="ECO:0000313" key="12">
    <source>
        <dbReference type="Proteomes" id="UP000827721"/>
    </source>
</evidence>
<dbReference type="EMBL" id="JAFEMO010000003">
    <property type="protein sequence ID" value="KAH7573411.1"/>
    <property type="molecule type" value="Genomic_DNA"/>
</dbReference>
<evidence type="ECO:0000313" key="11">
    <source>
        <dbReference type="EMBL" id="KAH7573411.1"/>
    </source>
</evidence>
<feature type="compositionally biased region" description="Basic and acidic residues" evidence="9">
    <location>
        <begin position="435"/>
        <end position="447"/>
    </location>
</feature>
<feature type="transmembrane region" description="Helical" evidence="10">
    <location>
        <begin position="269"/>
        <end position="288"/>
    </location>
</feature>
<comment type="domain">
    <text evidence="8">The C-terminus contains a calmodulin-binding domain, which binds calmodulin in a calcium-dependent fashion.</text>
</comment>
<gene>
    <name evidence="8" type="primary">MLO</name>
    <name evidence="11" type="ORF">JRO89_XS03G0144400</name>
</gene>
<name>A0ABQ8I9U5_9ROSI</name>
<feature type="transmembrane region" description="Helical" evidence="10">
    <location>
        <begin position="42"/>
        <end position="62"/>
    </location>
</feature>
<dbReference type="Pfam" id="PF03094">
    <property type="entry name" value="Mlo"/>
    <property type="match status" value="2"/>
</dbReference>
<evidence type="ECO:0000256" key="10">
    <source>
        <dbReference type="SAM" id="Phobius"/>
    </source>
</evidence>
<comment type="function">
    <text evidence="8">May be involved in modulation of pathogen defense and leaf cell death.</text>
</comment>
<evidence type="ECO:0000256" key="2">
    <source>
        <dbReference type="ARBA" id="ARBA00006574"/>
    </source>
</evidence>
<sequence length="455" mass="51132">MAEGGTTLEYTPTWVVAVVCTVIVVISLAVERLLHYLGKACLLCCFSLSSELMLLGFISLLLTVCQNTIAQICISQELASKWLPCKKKEEYENTAHFQSFFSSFITPNGIGGGRRLLAEASSSGDYCSKKGKVSLLSTTALHHLHIFIFVLAVAHVTFCALTILFGGAKIRQWKRWEDSISKEKYNTEEVLKTKFTNVQDHDFIKNHFRGVGKSLNLLSWLQSFCKQFYASVTKSDYTTLRLGFIMNHCRGNPKFDFHKYMMRALEADFKKVVGISWYLWFFVVIFLLLNVYGWHAYFYIAFIPFILLLAVGTKLEHVITQLAHEVAEKHIAIEGDLVVRPSDDHFWVFVQFFCSYSTLPLYAIVTQMGSSFKKEIFDEHVQGGLVGWAKQAKKNRVLRMAANDNGNGNGNVGHKEKEDSPPMAVQLTIVGENGSAKEGDIVPDKADVTGSSKPK</sequence>
<keyword evidence="8" id="KW-0112">Calmodulin-binding</keyword>
<protein>
    <recommendedName>
        <fullName evidence="8">MLO-like protein</fullName>
    </recommendedName>
</protein>
<feature type="region of interest" description="Disordered" evidence="9">
    <location>
        <begin position="402"/>
        <end position="455"/>
    </location>
</feature>
<comment type="similarity">
    <text evidence="2 8">Belongs to the MLO family.</text>
</comment>
<dbReference type="PANTHER" id="PTHR31942">
    <property type="entry name" value="MLO-LIKE PROTEIN 1"/>
    <property type="match status" value="1"/>
</dbReference>
<dbReference type="PANTHER" id="PTHR31942:SF74">
    <property type="entry name" value="MLO-LIKE PROTEIN 15"/>
    <property type="match status" value="1"/>
</dbReference>
<evidence type="ECO:0000256" key="5">
    <source>
        <dbReference type="ARBA" id="ARBA00022989"/>
    </source>
</evidence>
<evidence type="ECO:0000256" key="3">
    <source>
        <dbReference type="ARBA" id="ARBA00022692"/>
    </source>
</evidence>
<evidence type="ECO:0000256" key="7">
    <source>
        <dbReference type="ARBA" id="ARBA00023265"/>
    </source>
</evidence>
<comment type="subcellular location">
    <subcellularLocation>
        <location evidence="1 8">Membrane</location>
        <topology evidence="1 8">Multi-pass membrane protein</topology>
    </subcellularLocation>
</comment>
<keyword evidence="3 8" id="KW-0812">Transmembrane</keyword>
<dbReference type="Proteomes" id="UP000827721">
    <property type="component" value="Unassembled WGS sequence"/>
</dbReference>
<dbReference type="InterPro" id="IPR004326">
    <property type="entry name" value="Mlo"/>
</dbReference>
<organism evidence="11 12">
    <name type="scientific">Xanthoceras sorbifolium</name>
    <dbReference type="NCBI Taxonomy" id="99658"/>
    <lineage>
        <taxon>Eukaryota</taxon>
        <taxon>Viridiplantae</taxon>
        <taxon>Streptophyta</taxon>
        <taxon>Embryophyta</taxon>
        <taxon>Tracheophyta</taxon>
        <taxon>Spermatophyta</taxon>
        <taxon>Magnoliopsida</taxon>
        <taxon>eudicotyledons</taxon>
        <taxon>Gunneridae</taxon>
        <taxon>Pentapetalae</taxon>
        <taxon>rosids</taxon>
        <taxon>malvids</taxon>
        <taxon>Sapindales</taxon>
        <taxon>Sapindaceae</taxon>
        <taxon>Xanthoceroideae</taxon>
        <taxon>Xanthoceras</taxon>
    </lineage>
</organism>
<keyword evidence="6 8" id="KW-0472">Membrane</keyword>
<keyword evidence="7 8" id="KW-0568">Pathogenesis-related protein</keyword>
<proteinExistence type="inferred from homology"/>